<comment type="catalytic activity">
    <reaction evidence="2">
        <text>L-glutamine + H2O = L-glutamate + NH4(+)</text>
        <dbReference type="Rhea" id="RHEA:15889"/>
        <dbReference type="ChEBI" id="CHEBI:15377"/>
        <dbReference type="ChEBI" id="CHEBI:28938"/>
        <dbReference type="ChEBI" id="CHEBI:29985"/>
        <dbReference type="ChEBI" id="CHEBI:58359"/>
        <dbReference type="EC" id="3.5.1.2"/>
    </reaction>
</comment>
<accession>F4XI86</accession>
<dbReference type="PANTHER" id="PTHR21343:SF9">
    <property type="entry name" value="LIPID II ISOGLUTAMINYL SYNTHASE (GLUTAMINE-HYDROLYZING) SUBUNIT GATD"/>
    <property type="match status" value="1"/>
</dbReference>
<keyword evidence="5" id="KW-0808">Transferase</keyword>
<dbReference type="EMBL" id="GL890816">
    <property type="protein sequence ID" value="EGJ35619.1"/>
    <property type="molecule type" value="Genomic_DNA"/>
</dbReference>
<name>F4XI86_9CYAN</name>
<dbReference type="eggNOG" id="COG3442">
    <property type="taxonomic scope" value="Bacteria"/>
</dbReference>
<dbReference type="InterPro" id="IPR029062">
    <property type="entry name" value="Class_I_gatase-like"/>
</dbReference>
<keyword evidence="6" id="KW-1185">Reference proteome</keyword>
<feature type="active site" evidence="2">
    <location>
        <position position="252"/>
    </location>
</feature>
<comment type="pathway">
    <text evidence="2">Cell wall biogenesis; peptidoglycan biosynthesis.</text>
</comment>
<dbReference type="EC" id="3.5.1.2" evidence="2"/>
<feature type="domain" description="CobB/CobQ-like glutamine amidotransferase" evidence="4">
    <location>
        <begin position="49"/>
        <end position="259"/>
    </location>
</feature>
<dbReference type="GO" id="GO:0016740">
    <property type="term" value="F:transferase activity"/>
    <property type="evidence" value="ECO:0007669"/>
    <property type="project" value="UniProtKB-KW"/>
</dbReference>
<organism evidence="5 6">
    <name type="scientific">Moorena producens 3L</name>
    <dbReference type="NCBI Taxonomy" id="489825"/>
    <lineage>
        <taxon>Bacteria</taxon>
        <taxon>Bacillati</taxon>
        <taxon>Cyanobacteriota</taxon>
        <taxon>Cyanophyceae</taxon>
        <taxon>Coleofasciculales</taxon>
        <taxon>Coleofasciculaceae</taxon>
        <taxon>Moorena</taxon>
    </lineage>
</organism>
<dbReference type="EC" id="6.3.5.13" evidence="2"/>
<keyword evidence="2" id="KW-0378">Hydrolase</keyword>
<dbReference type="RefSeq" id="WP_008177663.1">
    <property type="nucleotide sequence ID" value="NZ_MKZR01000001.1"/>
</dbReference>
<evidence type="ECO:0000256" key="1">
    <source>
        <dbReference type="ARBA" id="ARBA00022962"/>
    </source>
</evidence>
<dbReference type="AlphaFoldDB" id="F4XI86"/>
<feature type="region of interest" description="Disordered" evidence="3">
    <location>
        <begin position="1"/>
        <end position="40"/>
    </location>
</feature>
<comment type="subunit">
    <text evidence="2">Forms a heterodimer with MurT.</text>
</comment>
<gene>
    <name evidence="2" type="primary">gatD</name>
    <name evidence="5" type="ORF">LYNGBM3L_01480</name>
</gene>
<feature type="binding site" evidence="2">
    <location>
        <position position="177"/>
    </location>
    <ligand>
        <name>substrate</name>
    </ligand>
</feature>
<proteinExistence type="inferred from homology"/>
<protein>
    <recommendedName>
        <fullName evidence="2">Lipid II isoglutaminyl synthase (glutamine-hydrolyzing) subunit GatD</fullName>
        <ecNumber evidence="2">6.3.5.13</ecNumber>
    </recommendedName>
    <alternativeName>
        <fullName evidence="2">Lipid II isoglutaminyl synthase glutaminase subunit</fullName>
        <ecNumber evidence="2">3.5.1.2</ecNumber>
    </alternativeName>
</protein>
<evidence type="ECO:0000313" key="5">
    <source>
        <dbReference type="EMBL" id="EGJ35619.1"/>
    </source>
</evidence>
<dbReference type="GO" id="GO:0009252">
    <property type="term" value="P:peptidoglycan biosynthetic process"/>
    <property type="evidence" value="ECO:0007669"/>
    <property type="project" value="UniProtKB-UniRule"/>
</dbReference>
<dbReference type="InterPro" id="IPR043702">
    <property type="entry name" value="Lipid_II_synth_GatD"/>
</dbReference>
<dbReference type="GO" id="GO:0004359">
    <property type="term" value="F:glutaminase activity"/>
    <property type="evidence" value="ECO:0007669"/>
    <property type="project" value="UniProtKB-UniRule"/>
</dbReference>
<dbReference type="UniPathway" id="UPA00219"/>
<evidence type="ECO:0000256" key="2">
    <source>
        <dbReference type="HAMAP-Rule" id="MF_02213"/>
    </source>
</evidence>
<dbReference type="HOGENOM" id="CLU_064047_0_0_3"/>
<dbReference type="GO" id="GO:0140282">
    <property type="term" value="F:carbon-nitrogen ligase activity on lipid II"/>
    <property type="evidence" value="ECO:0007669"/>
    <property type="project" value="UniProtKB-UniRule"/>
</dbReference>
<comment type="catalytic activity">
    <reaction evidence="2">
        <text>beta-D-GlcNAc-(1-&gt;4)-Mur2Ac(oyl-L-Ala-gamma-D-Glu-L-Lys-D-Ala-D-Ala)-di-trans,octa-cis-undecaprenyl diphosphate + L-glutamine + ATP + H2O = beta-D-GlcNAc-(1-&gt;4)-Mur2Ac(oyl-L-Ala-D-isoglutaminyl-L-Lys-D-Ala-D-Ala)-di-trans,octa-cis-undecaprenyl diphosphate + L-glutamate + ADP + phosphate + H(+)</text>
        <dbReference type="Rhea" id="RHEA:57928"/>
        <dbReference type="ChEBI" id="CHEBI:15377"/>
        <dbReference type="ChEBI" id="CHEBI:15378"/>
        <dbReference type="ChEBI" id="CHEBI:29985"/>
        <dbReference type="ChEBI" id="CHEBI:30616"/>
        <dbReference type="ChEBI" id="CHEBI:43474"/>
        <dbReference type="ChEBI" id="CHEBI:58359"/>
        <dbReference type="ChEBI" id="CHEBI:60033"/>
        <dbReference type="ChEBI" id="CHEBI:62233"/>
        <dbReference type="ChEBI" id="CHEBI:456216"/>
        <dbReference type="EC" id="6.3.5.13"/>
    </reaction>
</comment>
<dbReference type="InterPro" id="IPR033949">
    <property type="entry name" value="CobQ_GATase1"/>
</dbReference>
<dbReference type="SUPFAM" id="SSF52317">
    <property type="entry name" value="Class I glutamine amidotransferase-like"/>
    <property type="match status" value="1"/>
</dbReference>
<dbReference type="GO" id="GO:0071555">
    <property type="term" value="P:cell wall organization"/>
    <property type="evidence" value="ECO:0007669"/>
    <property type="project" value="UniProtKB-KW"/>
</dbReference>
<comment type="function">
    <text evidence="2">The lipid II isoglutaminyl synthase complex catalyzes the formation of alpha-D-isoglutamine in the cell wall lipid II stem peptide. The GatD subunit catalyzes the hydrolysis of glutamine to glutamate and ammonia. The resulting ammonia molecule is channeled to the active site of MurT.</text>
</comment>
<sequence length="306" mass="33702">MTFGHALRTTKSPWPFGQATGTTYPTRDTKGEQPNHLQPKMNSEQLELTIGWLYPTLMSTYGDRGNVICLQQRTQWRGIRVNLIPLDQQTPAEQFYKVDIFMGGGAQDRQQEIVMRDLQGSKANALQEKIEAGVPGVFTCGSPQLLGNYYEPALGKRIQGLGLLDLVSKHPGVDARRCIGNVVFEITASPLAQDLKAMLGKNPVVIGFENHGGRTYLGNVEPLAQVVKGYGNNGEDGTEGAFYRNAIATYSHGPLLPKNPFLADWLIQTALKQKYDIPVSLEPLDDTLATKARVAMFKRLALTNLS</sequence>
<dbReference type="InterPro" id="IPR011698">
    <property type="entry name" value="GATase_3"/>
</dbReference>
<evidence type="ECO:0000256" key="3">
    <source>
        <dbReference type="SAM" id="MobiDB-lite"/>
    </source>
</evidence>
<dbReference type="CDD" id="cd01750">
    <property type="entry name" value="GATase1_CobQ"/>
    <property type="match status" value="1"/>
</dbReference>
<dbReference type="Proteomes" id="UP000003959">
    <property type="component" value="Unassembled WGS sequence"/>
</dbReference>
<dbReference type="GO" id="GO:0009236">
    <property type="term" value="P:cobalamin biosynthetic process"/>
    <property type="evidence" value="ECO:0007669"/>
    <property type="project" value="InterPro"/>
</dbReference>
<keyword evidence="2" id="KW-0436">Ligase</keyword>
<comment type="similarity">
    <text evidence="2">Belongs to the CobB/CobQ family. GatD subfamily.</text>
</comment>
<dbReference type="PANTHER" id="PTHR21343">
    <property type="entry name" value="DETHIOBIOTIN SYNTHETASE"/>
    <property type="match status" value="1"/>
</dbReference>
<keyword evidence="1 2" id="KW-0315">Glutamine amidotransferase</keyword>
<feature type="active site" description="Nucleophile" evidence="2">
    <location>
        <position position="140"/>
    </location>
</feature>
<dbReference type="Pfam" id="PF07685">
    <property type="entry name" value="GATase_3"/>
    <property type="match status" value="1"/>
</dbReference>
<keyword evidence="2" id="KW-0133">Cell shape</keyword>
<evidence type="ECO:0000313" key="6">
    <source>
        <dbReference type="Proteomes" id="UP000003959"/>
    </source>
</evidence>
<keyword evidence="2" id="KW-0573">Peptidoglycan synthesis</keyword>
<dbReference type="GO" id="GO:0008360">
    <property type="term" value="P:regulation of cell shape"/>
    <property type="evidence" value="ECO:0007669"/>
    <property type="project" value="UniProtKB-KW"/>
</dbReference>
<dbReference type="HAMAP" id="MF_02213">
    <property type="entry name" value="Lipid_II_synth_GatD"/>
    <property type="match status" value="1"/>
</dbReference>
<keyword evidence="2" id="KW-0961">Cell wall biogenesis/degradation</keyword>
<reference evidence="6" key="1">
    <citation type="journal article" date="2011" name="Proc. Natl. Acad. Sci. U.S.A.">
        <title>Genomic insights into the physiology and ecology of the marine filamentous cyanobacterium Lyngbya majuscula.</title>
        <authorList>
            <person name="Jones A.C."/>
            <person name="Monroe E.A."/>
            <person name="Podell S."/>
            <person name="Hess W.R."/>
            <person name="Klages S."/>
            <person name="Esquenazi E."/>
            <person name="Niessen S."/>
            <person name="Hoover H."/>
            <person name="Rothmann M."/>
            <person name="Lasken R.S."/>
            <person name="Yates J.R.III."/>
            <person name="Reinhardt R."/>
            <person name="Kube M."/>
            <person name="Burkart M.D."/>
            <person name="Allen E.E."/>
            <person name="Dorrestein P.C."/>
            <person name="Gerwick W.H."/>
            <person name="Gerwick L."/>
        </authorList>
    </citation>
    <scope>NUCLEOTIDE SEQUENCE [LARGE SCALE GENOMIC DNA]</scope>
    <source>
        <strain evidence="6">3L</strain>
    </source>
</reference>
<evidence type="ECO:0000259" key="4">
    <source>
        <dbReference type="Pfam" id="PF07685"/>
    </source>
</evidence>